<dbReference type="Pfam" id="PF05050">
    <property type="entry name" value="Methyltransf_21"/>
    <property type="match status" value="1"/>
</dbReference>
<dbReference type="GO" id="GO:0006888">
    <property type="term" value="P:endoplasmic reticulum to Golgi vesicle-mediated transport"/>
    <property type="evidence" value="ECO:0007669"/>
    <property type="project" value="TreeGrafter"/>
</dbReference>
<dbReference type="InterPro" id="IPR029063">
    <property type="entry name" value="SAM-dependent_MTases_sf"/>
</dbReference>
<evidence type="ECO:0000259" key="1">
    <source>
        <dbReference type="Pfam" id="PF05050"/>
    </source>
</evidence>
<accession>B7FYR4</accession>
<sequence>MAIQTLTFGKYIPFGIGADFVTLVAPELSSATPIPTFFRSEAHRCPLQDIASLSQKKLLKSQQGEDQHLLSFFNGLCGGTYLEMGALDGRLYSNSFAFHKALDWKGLLVELTPESYLRLVENRPSELAVVNAAVCDQPKKIHYYSKQRQPAVSGVWEFAPTEFRELWWPGITLADTQEIDCRPLREIIATNVGEPAFFDFFSFDIEGSEFMALQGLDFSKVGFGIIFIERQPNNPMKNLAIRTIMERNGYIYLTNFEENRYFCLYDLEKSLFRSDLKIGIVLAGMSCFQPMTYPFNLFHPTSPSTLSLPYISTQAFVNGFYRHGPGNLPPRTAPYGNLGKCGRPAYPRSRPVTSGPNLPNLPNPKRVFFRDARVYALVGHIQTTDVVDELCQLVVVDGDVAAEGEIITSRVQTVPHQVSALVDMQLHPGHYALSCRYRSKQYADAGSGGGTSVGRNNGIGDSHDDTSLWIHYPPSHSTMVSSQPTVTAASRAGHDALLDALALRERTRILNLYYTELDKESQMEAHEERWRQFLLIVWEEERMMRLPVAMGQVSCSTDLDILVRSTAISVLAQYGDGPPLGTTTTPLLLDQIASKLVTALEWTKFPRHACPDCLWDVVMPYESTLLIKGLKNATETDLILFLLRPPLSDLLYQFDLSANARQMFGLVPNYDNTTKLYVGCLIDLFSGCGDNVCQHSAYRPVNYSLPSPSTDSPSLLSPLTKRPSFAIVRFIVSGEHGAYPSLSNSFSTQTSPGSQRDRQVLQYHPPHHSDARGCHFPLPEVTGG</sequence>
<dbReference type="InterPro" id="IPR006342">
    <property type="entry name" value="FkbM_mtfrase"/>
</dbReference>
<dbReference type="KEGG" id="pti:PHATRDRAFT_45808"/>
<dbReference type="Proteomes" id="UP000000759">
    <property type="component" value="Chromosome 8"/>
</dbReference>
<dbReference type="OrthoDB" id="2154188at2759"/>
<dbReference type="GeneID" id="7200817"/>
<dbReference type="InterPro" id="IPR053202">
    <property type="entry name" value="EGF_Rcpt_Signaling_Reg"/>
</dbReference>
<dbReference type="GO" id="GO:0031902">
    <property type="term" value="C:late endosome membrane"/>
    <property type="evidence" value="ECO:0007669"/>
    <property type="project" value="TreeGrafter"/>
</dbReference>
<dbReference type="InParanoid" id="B7FYR4"/>
<dbReference type="EMBL" id="CM000611">
    <property type="protein sequence ID" value="EEC48409.1"/>
    <property type="molecule type" value="Genomic_DNA"/>
</dbReference>
<gene>
    <name evidence="2" type="ORF">PHATRDRAFT_45808</name>
</gene>
<organism evidence="2 3">
    <name type="scientific">Phaeodactylum tricornutum (strain CCAP 1055/1)</name>
    <dbReference type="NCBI Taxonomy" id="556484"/>
    <lineage>
        <taxon>Eukaryota</taxon>
        <taxon>Sar</taxon>
        <taxon>Stramenopiles</taxon>
        <taxon>Ochrophyta</taxon>
        <taxon>Bacillariophyta</taxon>
        <taxon>Bacillariophyceae</taxon>
        <taxon>Bacillariophycidae</taxon>
        <taxon>Naviculales</taxon>
        <taxon>Phaeodactylaceae</taxon>
        <taxon>Phaeodactylum</taxon>
    </lineage>
</organism>
<reference evidence="2 3" key="1">
    <citation type="journal article" date="2008" name="Nature">
        <title>The Phaeodactylum genome reveals the evolutionary history of diatom genomes.</title>
        <authorList>
            <person name="Bowler C."/>
            <person name="Allen A.E."/>
            <person name="Badger J.H."/>
            <person name="Grimwood J."/>
            <person name="Jabbari K."/>
            <person name="Kuo A."/>
            <person name="Maheswari U."/>
            <person name="Martens C."/>
            <person name="Maumus F."/>
            <person name="Otillar R.P."/>
            <person name="Rayko E."/>
            <person name="Salamov A."/>
            <person name="Vandepoele K."/>
            <person name="Beszteri B."/>
            <person name="Gruber A."/>
            <person name="Heijde M."/>
            <person name="Katinka M."/>
            <person name="Mock T."/>
            <person name="Valentin K."/>
            <person name="Verret F."/>
            <person name="Berges J.A."/>
            <person name="Brownlee C."/>
            <person name="Cadoret J.P."/>
            <person name="Chiovitti A."/>
            <person name="Choi C.J."/>
            <person name="Coesel S."/>
            <person name="De Martino A."/>
            <person name="Detter J.C."/>
            <person name="Durkin C."/>
            <person name="Falciatore A."/>
            <person name="Fournet J."/>
            <person name="Haruta M."/>
            <person name="Huysman M.J."/>
            <person name="Jenkins B.D."/>
            <person name="Jiroutova K."/>
            <person name="Jorgensen R.E."/>
            <person name="Joubert Y."/>
            <person name="Kaplan A."/>
            <person name="Kroger N."/>
            <person name="Kroth P.G."/>
            <person name="La Roche J."/>
            <person name="Lindquist E."/>
            <person name="Lommer M."/>
            <person name="Martin-Jezequel V."/>
            <person name="Lopez P.J."/>
            <person name="Lucas S."/>
            <person name="Mangogna M."/>
            <person name="McGinnis K."/>
            <person name="Medlin L.K."/>
            <person name="Montsant A."/>
            <person name="Oudot-Le Secq M.P."/>
            <person name="Napoli C."/>
            <person name="Obornik M."/>
            <person name="Parker M.S."/>
            <person name="Petit J.L."/>
            <person name="Porcel B.M."/>
            <person name="Poulsen N."/>
            <person name="Robison M."/>
            <person name="Rychlewski L."/>
            <person name="Rynearson T.A."/>
            <person name="Schmutz J."/>
            <person name="Shapiro H."/>
            <person name="Siaut M."/>
            <person name="Stanley M."/>
            <person name="Sussman M.R."/>
            <person name="Taylor A.R."/>
            <person name="Vardi A."/>
            <person name="von Dassow P."/>
            <person name="Vyverman W."/>
            <person name="Willis A."/>
            <person name="Wyrwicz L.S."/>
            <person name="Rokhsar D.S."/>
            <person name="Weissenbach J."/>
            <person name="Armbrust E.V."/>
            <person name="Green B.R."/>
            <person name="Van de Peer Y."/>
            <person name="Grigoriev I.V."/>
        </authorList>
    </citation>
    <scope>NUCLEOTIDE SEQUENCE [LARGE SCALE GENOMIC DNA]</scope>
    <source>
        <strain evidence="2 3">CCAP 1055/1</strain>
    </source>
</reference>
<protein>
    <recommendedName>
        <fullName evidence="1">Methyltransferase FkbM domain-containing protein</fullName>
    </recommendedName>
</protein>
<dbReference type="PANTHER" id="PTHR34009">
    <property type="entry name" value="PROTEIN STAR"/>
    <property type="match status" value="1"/>
</dbReference>
<dbReference type="GO" id="GO:0016197">
    <property type="term" value="P:endosomal transport"/>
    <property type="evidence" value="ECO:0007669"/>
    <property type="project" value="TreeGrafter"/>
</dbReference>
<evidence type="ECO:0000313" key="3">
    <source>
        <dbReference type="Proteomes" id="UP000000759"/>
    </source>
</evidence>
<dbReference type="PaxDb" id="2850-Phatr45808"/>
<proteinExistence type="predicted"/>
<dbReference type="Gene3D" id="3.40.50.150">
    <property type="entry name" value="Vaccinia Virus protein VP39"/>
    <property type="match status" value="1"/>
</dbReference>
<dbReference type="RefSeq" id="XP_002180218.1">
    <property type="nucleotide sequence ID" value="XM_002180182.1"/>
</dbReference>
<keyword evidence="3" id="KW-1185">Reference proteome</keyword>
<dbReference type="PANTHER" id="PTHR34009:SF3">
    <property type="entry name" value="METHYLTRANSFERASE FKBM DOMAIN-CONTAINING PROTEIN"/>
    <property type="match status" value="1"/>
</dbReference>
<dbReference type="GO" id="GO:0005886">
    <property type="term" value="C:plasma membrane"/>
    <property type="evidence" value="ECO:0007669"/>
    <property type="project" value="TreeGrafter"/>
</dbReference>
<dbReference type="AlphaFoldDB" id="B7FYR4"/>
<reference evidence="3" key="2">
    <citation type="submission" date="2008-08" db="EMBL/GenBank/DDBJ databases">
        <authorList>
            <consortium name="Diatom Consortium"/>
            <person name="Grigoriev I."/>
            <person name="Grimwood J."/>
            <person name="Kuo A."/>
            <person name="Otillar R.P."/>
            <person name="Salamov A."/>
            <person name="Detter J.C."/>
            <person name="Lindquist E."/>
            <person name="Shapiro H."/>
            <person name="Lucas S."/>
            <person name="Glavina del Rio T."/>
            <person name="Pitluck S."/>
            <person name="Rokhsar D."/>
            <person name="Bowler C."/>
        </authorList>
    </citation>
    <scope>GENOME REANNOTATION</scope>
    <source>
        <strain evidence="3">CCAP 1055/1</strain>
    </source>
</reference>
<name>B7FYR4_PHATC</name>
<dbReference type="GO" id="GO:0005789">
    <property type="term" value="C:endoplasmic reticulum membrane"/>
    <property type="evidence" value="ECO:0007669"/>
    <property type="project" value="TreeGrafter"/>
</dbReference>
<dbReference type="GO" id="GO:0005794">
    <property type="term" value="C:Golgi apparatus"/>
    <property type="evidence" value="ECO:0007669"/>
    <property type="project" value="TreeGrafter"/>
</dbReference>
<evidence type="ECO:0000313" key="2">
    <source>
        <dbReference type="EMBL" id="EEC48409.1"/>
    </source>
</evidence>
<dbReference type="SUPFAM" id="SSF53335">
    <property type="entry name" value="S-adenosyl-L-methionine-dependent methyltransferases"/>
    <property type="match status" value="1"/>
</dbReference>
<feature type="domain" description="Methyltransferase FkbM" evidence="1">
    <location>
        <begin position="84"/>
        <end position="252"/>
    </location>
</feature>